<keyword evidence="4" id="KW-1185">Reference proteome</keyword>
<sequence>MLCGAVWAKPMAALCYVAGLALTLVLAAHVTPAGWWRRPTVRGLFIVAGGTWACGSALALAAGLGAPALSHQPVTPAMADAAALSAPANAAVNRPFRVHRSLNLRADADVGSVRLAVIPAGALLTPTGARHGDWWQVRSHSGDRELTGWVSSLWLRRMAEHDNQR</sequence>
<feature type="domain" description="SH3b" evidence="2">
    <location>
        <begin position="101"/>
        <end position="155"/>
    </location>
</feature>
<keyword evidence="1" id="KW-1133">Transmembrane helix</keyword>
<dbReference type="Pfam" id="PF08239">
    <property type="entry name" value="SH3_3"/>
    <property type="match status" value="1"/>
</dbReference>
<proteinExistence type="predicted"/>
<reference evidence="3 4" key="1">
    <citation type="submission" date="2019-11" db="EMBL/GenBank/DDBJ databases">
        <title>Novel species isolated from a subtropical stream in China.</title>
        <authorList>
            <person name="Lu H."/>
        </authorList>
    </citation>
    <scope>NUCLEOTIDE SEQUENCE [LARGE SCALE GENOMIC DNA]</scope>
    <source>
        <strain evidence="3 4">FT92W</strain>
    </source>
</reference>
<dbReference type="Gene3D" id="2.30.30.40">
    <property type="entry name" value="SH3 Domains"/>
    <property type="match status" value="1"/>
</dbReference>
<gene>
    <name evidence="3" type="ORF">GJ700_12310</name>
</gene>
<evidence type="ECO:0000313" key="3">
    <source>
        <dbReference type="EMBL" id="MRV72492.1"/>
    </source>
</evidence>
<dbReference type="InterPro" id="IPR003646">
    <property type="entry name" value="SH3-like_bac-type"/>
</dbReference>
<accession>A0A7X2IM10</accession>
<evidence type="ECO:0000313" key="4">
    <source>
        <dbReference type="Proteomes" id="UP000446768"/>
    </source>
</evidence>
<evidence type="ECO:0000259" key="2">
    <source>
        <dbReference type="Pfam" id="PF08239"/>
    </source>
</evidence>
<name>A0A7X2IM10_9BURK</name>
<dbReference type="Proteomes" id="UP000446768">
    <property type="component" value="Unassembled WGS sequence"/>
</dbReference>
<dbReference type="AlphaFoldDB" id="A0A7X2IM10"/>
<comment type="caution">
    <text evidence="3">The sequence shown here is derived from an EMBL/GenBank/DDBJ whole genome shotgun (WGS) entry which is preliminary data.</text>
</comment>
<keyword evidence="1" id="KW-0472">Membrane</keyword>
<feature type="transmembrane region" description="Helical" evidence="1">
    <location>
        <begin position="43"/>
        <end position="69"/>
    </location>
</feature>
<organism evidence="3 4">
    <name type="scientific">Pseudoduganella rivuli</name>
    <dbReference type="NCBI Taxonomy" id="2666085"/>
    <lineage>
        <taxon>Bacteria</taxon>
        <taxon>Pseudomonadati</taxon>
        <taxon>Pseudomonadota</taxon>
        <taxon>Betaproteobacteria</taxon>
        <taxon>Burkholderiales</taxon>
        <taxon>Oxalobacteraceae</taxon>
        <taxon>Telluria group</taxon>
        <taxon>Pseudoduganella</taxon>
    </lineage>
</organism>
<evidence type="ECO:0000256" key="1">
    <source>
        <dbReference type="SAM" id="Phobius"/>
    </source>
</evidence>
<dbReference type="EMBL" id="WKJJ01000007">
    <property type="protein sequence ID" value="MRV72492.1"/>
    <property type="molecule type" value="Genomic_DNA"/>
</dbReference>
<protein>
    <submittedName>
        <fullName evidence="3">SH3 domain-containing protein</fullName>
    </submittedName>
</protein>
<keyword evidence="1" id="KW-0812">Transmembrane</keyword>